<dbReference type="AlphaFoldDB" id="A0A0D0DXK6"/>
<keyword evidence="2" id="KW-1185">Reference proteome</keyword>
<protein>
    <submittedName>
        <fullName evidence="1">Uncharacterized protein</fullName>
    </submittedName>
</protein>
<dbReference type="Proteomes" id="UP000054538">
    <property type="component" value="Unassembled WGS sequence"/>
</dbReference>
<proteinExistence type="predicted"/>
<name>A0A0D0DXK6_9AGAM</name>
<evidence type="ECO:0000313" key="1">
    <source>
        <dbReference type="EMBL" id="KIK94811.1"/>
    </source>
</evidence>
<reference evidence="1 2" key="1">
    <citation type="submission" date="2014-04" db="EMBL/GenBank/DDBJ databases">
        <authorList>
            <consortium name="DOE Joint Genome Institute"/>
            <person name="Kuo A."/>
            <person name="Kohler A."/>
            <person name="Jargeat P."/>
            <person name="Nagy L.G."/>
            <person name="Floudas D."/>
            <person name="Copeland A."/>
            <person name="Barry K.W."/>
            <person name="Cichocki N."/>
            <person name="Veneault-Fourrey C."/>
            <person name="LaButti K."/>
            <person name="Lindquist E.A."/>
            <person name="Lipzen A."/>
            <person name="Lundell T."/>
            <person name="Morin E."/>
            <person name="Murat C."/>
            <person name="Sun H."/>
            <person name="Tunlid A."/>
            <person name="Henrissat B."/>
            <person name="Grigoriev I.V."/>
            <person name="Hibbett D.S."/>
            <person name="Martin F."/>
            <person name="Nordberg H.P."/>
            <person name="Cantor M.N."/>
            <person name="Hua S.X."/>
        </authorList>
    </citation>
    <scope>NUCLEOTIDE SEQUENCE [LARGE SCALE GENOMIC DNA]</scope>
    <source>
        <strain evidence="1 2">Ve08.2h10</strain>
    </source>
</reference>
<gene>
    <name evidence="1" type="ORF">PAXRUDRAFT_827633</name>
</gene>
<sequence>MDLDCMDQSSSMQVAWRGSEYRSTGRPCNHGQQVSSEKRPCEGHMECSNTTLGKCIQALGWS</sequence>
<organism evidence="1 2">
    <name type="scientific">Paxillus rubicundulus Ve08.2h10</name>
    <dbReference type="NCBI Taxonomy" id="930991"/>
    <lineage>
        <taxon>Eukaryota</taxon>
        <taxon>Fungi</taxon>
        <taxon>Dikarya</taxon>
        <taxon>Basidiomycota</taxon>
        <taxon>Agaricomycotina</taxon>
        <taxon>Agaricomycetes</taxon>
        <taxon>Agaricomycetidae</taxon>
        <taxon>Boletales</taxon>
        <taxon>Paxilineae</taxon>
        <taxon>Paxillaceae</taxon>
        <taxon>Paxillus</taxon>
    </lineage>
</organism>
<dbReference type="InParanoid" id="A0A0D0DXK6"/>
<evidence type="ECO:0000313" key="2">
    <source>
        <dbReference type="Proteomes" id="UP000054538"/>
    </source>
</evidence>
<dbReference type="EMBL" id="KN825083">
    <property type="protein sequence ID" value="KIK94811.1"/>
    <property type="molecule type" value="Genomic_DNA"/>
</dbReference>
<dbReference type="HOGENOM" id="CLU_2904843_0_0_1"/>
<reference evidence="2" key="2">
    <citation type="submission" date="2015-01" db="EMBL/GenBank/DDBJ databases">
        <title>Evolutionary Origins and Diversification of the Mycorrhizal Mutualists.</title>
        <authorList>
            <consortium name="DOE Joint Genome Institute"/>
            <consortium name="Mycorrhizal Genomics Consortium"/>
            <person name="Kohler A."/>
            <person name="Kuo A."/>
            <person name="Nagy L.G."/>
            <person name="Floudas D."/>
            <person name="Copeland A."/>
            <person name="Barry K.W."/>
            <person name="Cichocki N."/>
            <person name="Veneault-Fourrey C."/>
            <person name="LaButti K."/>
            <person name="Lindquist E.A."/>
            <person name="Lipzen A."/>
            <person name="Lundell T."/>
            <person name="Morin E."/>
            <person name="Murat C."/>
            <person name="Riley R."/>
            <person name="Ohm R."/>
            <person name="Sun H."/>
            <person name="Tunlid A."/>
            <person name="Henrissat B."/>
            <person name="Grigoriev I.V."/>
            <person name="Hibbett D.S."/>
            <person name="Martin F."/>
        </authorList>
    </citation>
    <scope>NUCLEOTIDE SEQUENCE [LARGE SCALE GENOMIC DNA]</scope>
    <source>
        <strain evidence="2">Ve08.2h10</strain>
    </source>
</reference>
<accession>A0A0D0DXK6</accession>